<dbReference type="PANTHER" id="PTHR19288">
    <property type="entry name" value="4-NITROPHENYLPHOSPHATASE-RELATED"/>
    <property type="match status" value="1"/>
</dbReference>
<gene>
    <name evidence="1" type="ORF">H4W29_005994</name>
</gene>
<dbReference type="GO" id="GO:0016787">
    <property type="term" value="F:hydrolase activity"/>
    <property type="evidence" value="ECO:0007669"/>
    <property type="project" value="UniProtKB-KW"/>
</dbReference>
<dbReference type="InterPro" id="IPR006356">
    <property type="entry name" value="HAD-SF_hydro_IIA_hyp3"/>
</dbReference>
<keyword evidence="2" id="KW-1185">Reference proteome</keyword>
<sequence>MADPTLEIIPLADLVGGYGGIVLDVFGVIHDGMSVFPEAYATLGLLRKEGIRICLLSNSPRRSDEVAKRLEAMGIGRELYHGLITSGELVYEALTESPEFPAGSTYFHLGPVELAELLSALPMNASMSIGAADFILTTGWPEEDAMTSKLLHACIARKLPMICANPDFEVLIGARKVICAGALARDYEMLGGRVISYGKPYRTAYSKALEVLCLTGEQVLAIGDSVATDIVGGRRAGLDTALVLTGVHKNCLTRDGKMDRIMLRDLFRQHSVAPDFILSSLG</sequence>
<dbReference type="NCBIfam" id="TIGR01460">
    <property type="entry name" value="HAD-SF-IIA"/>
    <property type="match status" value="1"/>
</dbReference>
<dbReference type="InterPro" id="IPR036412">
    <property type="entry name" value="HAD-like_sf"/>
</dbReference>
<evidence type="ECO:0000313" key="2">
    <source>
        <dbReference type="Proteomes" id="UP000620262"/>
    </source>
</evidence>
<dbReference type="InterPro" id="IPR023214">
    <property type="entry name" value="HAD_sf"/>
</dbReference>
<dbReference type="SUPFAM" id="SSF56784">
    <property type="entry name" value="HAD-like"/>
    <property type="match status" value="1"/>
</dbReference>
<dbReference type="Pfam" id="PF13242">
    <property type="entry name" value="Hydrolase_like"/>
    <property type="match status" value="1"/>
</dbReference>
<protein>
    <submittedName>
        <fullName evidence="1">HAD superfamily hydrolase (TIGR01459 family)</fullName>
    </submittedName>
</protein>
<name>A0ABR9IZV5_RHIVS</name>
<dbReference type="EMBL" id="JADBEC010000002">
    <property type="protein sequence ID" value="MBE1508749.1"/>
    <property type="molecule type" value="Genomic_DNA"/>
</dbReference>
<dbReference type="PANTHER" id="PTHR19288:SF90">
    <property type="entry name" value="OS08G0542600 PROTEIN"/>
    <property type="match status" value="1"/>
</dbReference>
<organism evidence="1 2">
    <name type="scientific">Rhizobium viscosum</name>
    <name type="common">Arthrobacter viscosus</name>
    <dbReference type="NCBI Taxonomy" id="1673"/>
    <lineage>
        <taxon>Bacteria</taxon>
        <taxon>Pseudomonadati</taxon>
        <taxon>Pseudomonadota</taxon>
        <taxon>Alphaproteobacteria</taxon>
        <taxon>Hyphomicrobiales</taxon>
        <taxon>Rhizobiaceae</taxon>
        <taxon>Rhizobium/Agrobacterium group</taxon>
        <taxon>Rhizobium</taxon>
    </lineage>
</organism>
<dbReference type="Proteomes" id="UP000620262">
    <property type="component" value="Unassembled WGS sequence"/>
</dbReference>
<dbReference type="Pfam" id="PF13344">
    <property type="entry name" value="Hydrolase_6"/>
    <property type="match status" value="1"/>
</dbReference>
<accession>A0ABR9IZV5</accession>
<reference evidence="1 2" key="1">
    <citation type="submission" date="2020-10" db="EMBL/GenBank/DDBJ databases">
        <title>Sequencing the genomes of 1000 actinobacteria strains.</title>
        <authorList>
            <person name="Klenk H.-P."/>
        </authorList>
    </citation>
    <scope>NUCLEOTIDE SEQUENCE [LARGE SCALE GENOMIC DNA]</scope>
    <source>
        <strain evidence="1 2">DSM 7307</strain>
    </source>
</reference>
<dbReference type="RefSeq" id="WP_192732292.1">
    <property type="nucleotide sequence ID" value="NZ_JADBEC010000002.1"/>
</dbReference>
<proteinExistence type="predicted"/>
<dbReference type="Gene3D" id="3.40.50.1000">
    <property type="entry name" value="HAD superfamily/HAD-like"/>
    <property type="match status" value="2"/>
</dbReference>
<keyword evidence="1" id="KW-0378">Hydrolase</keyword>
<comment type="caution">
    <text evidence="1">The sequence shown here is derived from an EMBL/GenBank/DDBJ whole genome shotgun (WGS) entry which is preliminary data.</text>
</comment>
<dbReference type="InterPro" id="IPR006357">
    <property type="entry name" value="HAD-SF_hydro_IIA"/>
</dbReference>
<evidence type="ECO:0000313" key="1">
    <source>
        <dbReference type="EMBL" id="MBE1508749.1"/>
    </source>
</evidence>
<dbReference type="NCBIfam" id="TIGR01459">
    <property type="entry name" value="HAD-SF-IIA-hyp4"/>
    <property type="match status" value="1"/>
</dbReference>